<dbReference type="EMBL" id="CAUJNA010000532">
    <property type="protein sequence ID" value="CAJ1378319.1"/>
    <property type="molecule type" value="Genomic_DNA"/>
</dbReference>
<reference evidence="1" key="1">
    <citation type="submission" date="2023-08" db="EMBL/GenBank/DDBJ databases">
        <authorList>
            <person name="Chen Y."/>
            <person name="Shah S."/>
            <person name="Dougan E. K."/>
            <person name="Thang M."/>
            <person name="Chan C."/>
        </authorList>
    </citation>
    <scope>NUCLEOTIDE SEQUENCE</scope>
</reference>
<proteinExistence type="predicted"/>
<evidence type="ECO:0000313" key="1">
    <source>
        <dbReference type="EMBL" id="CAJ1378319.1"/>
    </source>
</evidence>
<feature type="non-terminal residue" evidence="1">
    <location>
        <position position="1"/>
    </location>
</feature>
<gene>
    <name evidence="1" type="ORF">EVOR1521_LOCUS6888</name>
</gene>
<keyword evidence="2" id="KW-1185">Reference proteome</keyword>
<comment type="caution">
    <text evidence="1">The sequence shown here is derived from an EMBL/GenBank/DDBJ whole genome shotgun (WGS) entry which is preliminary data.</text>
</comment>
<name>A0AA36HZS4_9DINO</name>
<accession>A0AA36HZS4</accession>
<dbReference type="AlphaFoldDB" id="A0AA36HZS4"/>
<dbReference type="Proteomes" id="UP001178507">
    <property type="component" value="Unassembled WGS sequence"/>
</dbReference>
<protein>
    <submittedName>
        <fullName evidence="1">Uncharacterized protein</fullName>
    </submittedName>
</protein>
<evidence type="ECO:0000313" key="2">
    <source>
        <dbReference type="Proteomes" id="UP001178507"/>
    </source>
</evidence>
<sequence>PVRPYAIPLYHLMKYLYDLMLHDLMKHLYDLMLYHLMVCLMDYHHNITFYIPTSTSS</sequence>
<organism evidence="1 2">
    <name type="scientific">Effrenium voratum</name>
    <dbReference type="NCBI Taxonomy" id="2562239"/>
    <lineage>
        <taxon>Eukaryota</taxon>
        <taxon>Sar</taxon>
        <taxon>Alveolata</taxon>
        <taxon>Dinophyceae</taxon>
        <taxon>Suessiales</taxon>
        <taxon>Symbiodiniaceae</taxon>
        <taxon>Effrenium</taxon>
    </lineage>
</organism>